<dbReference type="EMBL" id="JADBEM010000001">
    <property type="protein sequence ID" value="MBE1612872.1"/>
    <property type="molecule type" value="Genomic_DNA"/>
</dbReference>
<protein>
    <recommendedName>
        <fullName evidence="2">DnaJ homologue subfamily C member 28 conserved domain-containing protein</fullName>
    </recommendedName>
</protein>
<keyword evidence="4" id="KW-1185">Reference proteome</keyword>
<feature type="compositionally biased region" description="Basic residues" evidence="1">
    <location>
        <begin position="158"/>
        <end position="172"/>
    </location>
</feature>
<feature type="region of interest" description="Disordered" evidence="1">
    <location>
        <begin position="127"/>
        <end position="172"/>
    </location>
</feature>
<evidence type="ECO:0000313" key="3">
    <source>
        <dbReference type="EMBL" id="MBE1612872.1"/>
    </source>
</evidence>
<dbReference type="Pfam" id="PF09350">
    <property type="entry name" value="DJC28_CD"/>
    <property type="match status" value="1"/>
</dbReference>
<dbReference type="Proteomes" id="UP000638648">
    <property type="component" value="Unassembled WGS sequence"/>
</dbReference>
<gene>
    <name evidence="3" type="ORF">HEB94_009720</name>
</gene>
<evidence type="ECO:0000259" key="2">
    <source>
        <dbReference type="Pfam" id="PF09350"/>
    </source>
</evidence>
<proteinExistence type="predicted"/>
<reference evidence="3" key="1">
    <citation type="submission" date="2020-10" db="EMBL/GenBank/DDBJ databases">
        <title>Sequencing the genomes of 1000 actinobacteria strains.</title>
        <authorList>
            <person name="Klenk H.-P."/>
        </authorList>
    </citation>
    <scope>NUCLEOTIDE SEQUENCE</scope>
    <source>
        <strain evidence="3">DSM 45354</strain>
    </source>
</reference>
<organism evidence="3 4">
    <name type="scientific">Actinopolymorpha pittospori</name>
    <dbReference type="NCBI Taxonomy" id="648752"/>
    <lineage>
        <taxon>Bacteria</taxon>
        <taxon>Bacillati</taxon>
        <taxon>Actinomycetota</taxon>
        <taxon>Actinomycetes</taxon>
        <taxon>Propionibacteriales</taxon>
        <taxon>Actinopolymorphaceae</taxon>
        <taxon>Actinopolymorpha</taxon>
    </lineage>
</organism>
<accession>A0A927RDW1</accession>
<evidence type="ECO:0000313" key="4">
    <source>
        <dbReference type="Proteomes" id="UP000638648"/>
    </source>
</evidence>
<evidence type="ECO:0000256" key="1">
    <source>
        <dbReference type="SAM" id="MobiDB-lite"/>
    </source>
</evidence>
<dbReference type="RefSeq" id="WP_192755841.1">
    <property type="nucleotide sequence ID" value="NZ_BAABJL010000084.1"/>
</dbReference>
<name>A0A927RDW1_9ACTN</name>
<sequence>MTERKPTGLNFESWVDKQIREATERGDFDNLPGAGKPIADLDRPYDEVWVTNHLRREGLSSEDLLPTPLRLRKEVERFPETAAKLRTEVAVRDAAEELNTRIMAWLRAPFGPPIPVRPVKVEEAVQRWRSDREAARRAERQAAPTATNTPTDQQGSTPRRRPWWSRLLRRPS</sequence>
<dbReference type="InterPro" id="IPR018961">
    <property type="entry name" value="DnaJ_homolog_subfam-C_membr-28"/>
</dbReference>
<feature type="compositionally biased region" description="Basic and acidic residues" evidence="1">
    <location>
        <begin position="127"/>
        <end position="140"/>
    </location>
</feature>
<dbReference type="AlphaFoldDB" id="A0A927RDW1"/>
<feature type="compositionally biased region" description="Polar residues" evidence="1">
    <location>
        <begin position="147"/>
        <end position="157"/>
    </location>
</feature>
<comment type="caution">
    <text evidence="3">The sequence shown here is derived from an EMBL/GenBank/DDBJ whole genome shotgun (WGS) entry which is preliminary data.</text>
</comment>
<feature type="domain" description="DnaJ homologue subfamily C member 28 conserved" evidence="2">
    <location>
        <begin position="14"/>
        <end position="81"/>
    </location>
</feature>